<organism evidence="1 2">
    <name type="scientific">Capnocytophaga gingivalis</name>
    <dbReference type="NCBI Taxonomy" id="1017"/>
    <lineage>
        <taxon>Bacteria</taxon>
        <taxon>Pseudomonadati</taxon>
        <taxon>Bacteroidota</taxon>
        <taxon>Flavobacteriia</taxon>
        <taxon>Flavobacteriales</taxon>
        <taxon>Flavobacteriaceae</taxon>
        <taxon>Capnocytophaga</taxon>
    </lineage>
</organism>
<dbReference type="Proteomes" id="UP001311730">
    <property type="component" value="Unassembled WGS sequence"/>
</dbReference>
<gene>
    <name evidence="1" type="ORF">VJJ08_07400</name>
</gene>
<dbReference type="RefSeq" id="WP_323983390.1">
    <property type="nucleotide sequence ID" value="NZ_JAYKBW010000007.1"/>
</dbReference>
<sequence>MDNRERRVEFFRKFKNMEGGRNSDFVLQTNNHYSYISRKIFQGREKYYASNSGAYDSFKEALTSFSQAERWYLDLCKKVDPAYRAYVLAELLKVLNQMRVSPNDFKGELRASWEYHLLGKDIDKQLIYDENAPCRQQIKIIPLKITETKVYDYDESVSEYIIENGFKYLLIKTDKTITYKEEHDTWEYIGIAAVSGNTIIIKNRMGQIVRTFPSDKYLLEAEPYDTYPERWYVVE</sequence>
<protein>
    <submittedName>
        <fullName evidence="1">Uncharacterized protein</fullName>
    </submittedName>
</protein>
<keyword evidence="2" id="KW-1185">Reference proteome</keyword>
<evidence type="ECO:0000313" key="2">
    <source>
        <dbReference type="Proteomes" id="UP001311730"/>
    </source>
</evidence>
<dbReference type="EMBL" id="JAYKBW010000007">
    <property type="protein sequence ID" value="MEB3075120.1"/>
    <property type="molecule type" value="Genomic_DNA"/>
</dbReference>
<comment type="caution">
    <text evidence="1">The sequence shown here is derived from an EMBL/GenBank/DDBJ whole genome shotgun (WGS) entry which is preliminary data.</text>
</comment>
<evidence type="ECO:0000313" key="1">
    <source>
        <dbReference type="EMBL" id="MEB3075120.1"/>
    </source>
</evidence>
<reference evidence="1 2" key="1">
    <citation type="submission" date="2023-12" db="EMBL/GenBank/DDBJ databases">
        <title>Genomic sequences of Capnocytophaga and Parvimonas strains.</title>
        <authorList>
            <person name="Watt R.M."/>
            <person name="Wang M."/>
            <person name="Yang T."/>
            <person name="Tong W.M."/>
        </authorList>
    </citation>
    <scope>NUCLEOTIDE SEQUENCE [LARGE SCALE GENOMIC DNA]</scope>
    <source>
        <strain evidence="1 2">CCUG 13096</strain>
    </source>
</reference>
<proteinExistence type="predicted"/>
<accession>A0ABU5Z828</accession>
<name>A0ABU5Z828_9FLAO</name>